<dbReference type="KEGG" id="bbel:109463285"/>
<evidence type="ECO:0000313" key="4">
    <source>
        <dbReference type="RefSeq" id="XP_019615585.1"/>
    </source>
</evidence>
<feature type="compositionally biased region" description="Polar residues" evidence="1">
    <location>
        <begin position="373"/>
        <end position="410"/>
    </location>
</feature>
<feature type="compositionally biased region" description="Acidic residues" evidence="1">
    <location>
        <begin position="274"/>
        <end position="285"/>
    </location>
</feature>
<dbReference type="RefSeq" id="XP_019615585.1">
    <property type="nucleotide sequence ID" value="XM_019760026.1"/>
</dbReference>
<evidence type="ECO:0000313" key="3">
    <source>
        <dbReference type="Proteomes" id="UP000515135"/>
    </source>
</evidence>
<keyword evidence="3" id="KW-1185">Reference proteome</keyword>
<gene>
    <name evidence="4" type="primary">LOC109463285</name>
</gene>
<organism evidence="3 4">
    <name type="scientific">Branchiostoma belcheri</name>
    <name type="common">Amphioxus</name>
    <dbReference type="NCBI Taxonomy" id="7741"/>
    <lineage>
        <taxon>Eukaryota</taxon>
        <taxon>Metazoa</taxon>
        <taxon>Chordata</taxon>
        <taxon>Cephalochordata</taxon>
        <taxon>Leptocardii</taxon>
        <taxon>Amphioxiformes</taxon>
        <taxon>Branchiostomatidae</taxon>
        <taxon>Branchiostoma</taxon>
    </lineage>
</organism>
<reference evidence="4" key="1">
    <citation type="submission" date="2025-08" db="UniProtKB">
        <authorList>
            <consortium name="RefSeq"/>
        </authorList>
    </citation>
    <scope>IDENTIFICATION</scope>
    <source>
        <tissue evidence="4">Gonad</tissue>
    </source>
</reference>
<feature type="compositionally biased region" description="Acidic residues" evidence="1">
    <location>
        <begin position="293"/>
        <end position="303"/>
    </location>
</feature>
<evidence type="ECO:0000256" key="2">
    <source>
        <dbReference type="SAM" id="SignalP"/>
    </source>
</evidence>
<feature type="signal peptide" evidence="2">
    <location>
        <begin position="1"/>
        <end position="19"/>
    </location>
</feature>
<dbReference type="OrthoDB" id="10016318at2759"/>
<feature type="region of interest" description="Disordered" evidence="1">
    <location>
        <begin position="265"/>
        <end position="331"/>
    </location>
</feature>
<dbReference type="Proteomes" id="UP000515135">
    <property type="component" value="Unplaced"/>
</dbReference>
<feature type="chain" id="PRO_5028219970" evidence="2">
    <location>
        <begin position="20"/>
        <end position="410"/>
    </location>
</feature>
<evidence type="ECO:0000256" key="1">
    <source>
        <dbReference type="SAM" id="MobiDB-lite"/>
    </source>
</evidence>
<dbReference type="AlphaFoldDB" id="A0A6P4XGC7"/>
<dbReference type="GeneID" id="109463285"/>
<accession>A0A6P4XGC7</accession>
<sequence>MQCLGVVVLTTVLVATAAAVQPSHHLLLPGTDVDSERVVGTGHHPIIQKINPLQGNIENALLLGWKGPEEDAPVYPEDPAVYSEGTKSLCQLKELIDGDEEEGTVTKRGPIPMQALVSGRFGRSGLHKKVPLAALSAGRFGRSPQKVPLGALTAGRFGRSEVQSRGIPVDALMAGRFGRSTGLPKLTLEALVPGRFGRSAGPSKKVPLEALAAGRFGRSGSPTKKVPLAALAVGRFGRDEEMVPPRELRSPGTVSLRMPLAALATGRFGRSAPTDDDSGTSEEDLEVRSNSREEEEIEVATEDDGGHPELQKAPEPNQHLPLSTIPRMKSPVSRRRFDFSKYKIPLAALKTGRFKRHREGLGDQHDGIPPTNTPSLKESYGSDSTVRYSPSMALSTANHDQPTDQQNDYV</sequence>
<feature type="region of interest" description="Disordered" evidence="1">
    <location>
        <begin position="357"/>
        <end position="410"/>
    </location>
</feature>
<proteinExistence type="predicted"/>
<keyword evidence="2" id="KW-0732">Signal</keyword>
<protein>
    <submittedName>
        <fullName evidence="4">Uncharacterized protein LOC109463285</fullName>
    </submittedName>
</protein>
<name>A0A6P4XGC7_BRABE</name>